<gene>
    <name evidence="1" type="ORF">D4764_03G0006280</name>
</gene>
<reference evidence="1 2" key="1">
    <citation type="submission" date="2019-04" db="EMBL/GenBank/DDBJ databases">
        <title>Chromosome genome assembly for Takifugu flavidus.</title>
        <authorList>
            <person name="Xiao S."/>
        </authorList>
    </citation>
    <scope>NUCLEOTIDE SEQUENCE [LARGE SCALE GENOMIC DNA]</scope>
    <source>
        <strain evidence="1">HTHZ2018</strain>
        <tissue evidence="1">Muscle</tissue>
    </source>
</reference>
<keyword evidence="2" id="KW-1185">Reference proteome</keyword>
<comment type="caution">
    <text evidence="1">The sequence shown here is derived from an EMBL/GenBank/DDBJ whole genome shotgun (WGS) entry which is preliminary data.</text>
</comment>
<organism evidence="1 2">
    <name type="scientific">Takifugu flavidus</name>
    <name type="common">sansaifugu</name>
    <dbReference type="NCBI Taxonomy" id="433684"/>
    <lineage>
        <taxon>Eukaryota</taxon>
        <taxon>Metazoa</taxon>
        <taxon>Chordata</taxon>
        <taxon>Craniata</taxon>
        <taxon>Vertebrata</taxon>
        <taxon>Euteleostomi</taxon>
        <taxon>Actinopterygii</taxon>
        <taxon>Neopterygii</taxon>
        <taxon>Teleostei</taxon>
        <taxon>Neoteleostei</taxon>
        <taxon>Acanthomorphata</taxon>
        <taxon>Eupercaria</taxon>
        <taxon>Tetraodontiformes</taxon>
        <taxon>Tetradontoidea</taxon>
        <taxon>Tetraodontidae</taxon>
        <taxon>Takifugu</taxon>
    </lineage>
</organism>
<name>A0A5C6NCJ6_9TELE</name>
<sequence length="143" mass="15459">MAWRSSTISPAALPFSPVFLCAPFLLFDPVLLSLPPSKPGLLSRRLSLPPLRPPRSLLRRGLSAPSSHSGAACGVNCHKACRGRLAVECRKRTKSISHEAPPTLQARSFSFPPPANTLPSLQNTVIAEEDIETVEEGVFDVHL</sequence>
<evidence type="ECO:0000313" key="2">
    <source>
        <dbReference type="Proteomes" id="UP000324091"/>
    </source>
</evidence>
<dbReference type="Proteomes" id="UP000324091">
    <property type="component" value="Chromosome 3"/>
</dbReference>
<evidence type="ECO:0000313" key="1">
    <source>
        <dbReference type="EMBL" id="TWW63620.1"/>
    </source>
</evidence>
<dbReference type="EMBL" id="RHFK02000016">
    <property type="protein sequence ID" value="TWW63620.1"/>
    <property type="molecule type" value="Genomic_DNA"/>
</dbReference>
<protein>
    <submittedName>
        <fullName evidence="1">RAS guanyl-releasing protein 2</fullName>
    </submittedName>
</protein>
<proteinExistence type="predicted"/>
<dbReference type="AlphaFoldDB" id="A0A5C6NCJ6"/>
<accession>A0A5C6NCJ6</accession>